<sequence length="90" mass="9726">MTSRILRRPEVQNRTGLPTSTLYALIADGRFPRPVKIGKRAVGWMEGQVEAWIGECVAGAAPPSPQRGEGGPKGRMRGPRVPTDNAVEDC</sequence>
<dbReference type="Gene3D" id="1.10.238.160">
    <property type="match status" value="1"/>
</dbReference>
<dbReference type="PANTHER" id="PTHR36154:SF1">
    <property type="entry name" value="DNA-BINDING TRANSCRIPTIONAL ACTIVATOR ALPA"/>
    <property type="match status" value="1"/>
</dbReference>
<dbReference type="RefSeq" id="WP_220337912.1">
    <property type="nucleotide sequence ID" value="NZ_JAEUAK010000018.1"/>
</dbReference>
<keyword evidence="3" id="KW-1185">Reference proteome</keyword>
<dbReference type="Proteomes" id="UP000717752">
    <property type="component" value="Unassembled WGS sequence"/>
</dbReference>
<evidence type="ECO:0000313" key="3">
    <source>
        <dbReference type="Proteomes" id="UP000717752"/>
    </source>
</evidence>
<reference evidence="2 3" key="1">
    <citation type="journal article" date="2021" name="MBio">
        <title>Poor Competitiveness of Bradyrhizobium in Pigeon Pea Root Colonization in Indian Soils.</title>
        <authorList>
            <person name="Chalasani D."/>
            <person name="Basu A."/>
            <person name="Pullabhotla S.V.S.R.N."/>
            <person name="Jorrin B."/>
            <person name="Neal A.L."/>
            <person name="Poole P.S."/>
            <person name="Podile A.R."/>
            <person name="Tkacz A."/>
        </authorList>
    </citation>
    <scope>NUCLEOTIDE SEQUENCE [LARGE SCALE GENOMIC DNA]</scope>
    <source>
        <strain evidence="2 3">HU56</strain>
    </source>
</reference>
<proteinExistence type="predicted"/>
<gene>
    <name evidence="2" type="ORF">JNB85_29300</name>
</gene>
<protein>
    <submittedName>
        <fullName evidence="2">AlpA family transcriptional regulator</fullName>
    </submittedName>
</protein>
<accession>A0ABS7H2L3</accession>
<feature type="region of interest" description="Disordered" evidence="1">
    <location>
        <begin position="58"/>
        <end position="90"/>
    </location>
</feature>
<dbReference type="Pfam" id="PF05930">
    <property type="entry name" value="Phage_AlpA"/>
    <property type="match status" value="1"/>
</dbReference>
<evidence type="ECO:0000256" key="1">
    <source>
        <dbReference type="SAM" id="MobiDB-lite"/>
    </source>
</evidence>
<dbReference type="EMBL" id="JAEUAK010000018">
    <property type="protein sequence ID" value="MBW9056512.1"/>
    <property type="molecule type" value="Genomic_DNA"/>
</dbReference>
<evidence type="ECO:0000313" key="2">
    <source>
        <dbReference type="EMBL" id="MBW9056512.1"/>
    </source>
</evidence>
<organism evidence="2 3">
    <name type="scientific">Rhizobium mesosinicum</name>
    <dbReference type="NCBI Taxonomy" id="335017"/>
    <lineage>
        <taxon>Bacteria</taxon>
        <taxon>Pseudomonadati</taxon>
        <taxon>Pseudomonadota</taxon>
        <taxon>Alphaproteobacteria</taxon>
        <taxon>Hyphomicrobiales</taxon>
        <taxon>Rhizobiaceae</taxon>
        <taxon>Rhizobium/Agrobacterium group</taxon>
        <taxon>Rhizobium</taxon>
    </lineage>
</organism>
<dbReference type="InterPro" id="IPR010260">
    <property type="entry name" value="AlpA"/>
</dbReference>
<comment type="caution">
    <text evidence="2">The sequence shown here is derived from an EMBL/GenBank/DDBJ whole genome shotgun (WGS) entry which is preliminary data.</text>
</comment>
<dbReference type="InterPro" id="IPR052931">
    <property type="entry name" value="Prophage_regulatory_activator"/>
</dbReference>
<name>A0ABS7H2L3_9HYPH</name>
<dbReference type="PANTHER" id="PTHR36154">
    <property type="entry name" value="DNA-BINDING TRANSCRIPTIONAL ACTIVATOR ALPA"/>
    <property type="match status" value="1"/>
</dbReference>